<keyword evidence="3" id="KW-0479">Metal-binding</keyword>
<proteinExistence type="inferred from homology"/>
<dbReference type="Pfam" id="PF01557">
    <property type="entry name" value="FAA_hydrolase"/>
    <property type="match status" value="1"/>
</dbReference>
<keyword evidence="7" id="KW-1185">Reference proteome</keyword>
<evidence type="ECO:0000259" key="5">
    <source>
        <dbReference type="Pfam" id="PF01557"/>
    </source>
</evidence>
<protein>
    <submittedName>
        <fullName evidence="6">5-oxopent-3-ene-1,2,5-tricarboxylate decarboxylase</fullName>
    </submittedName>
</protein>
<sequence>MRHYDIGSPMEDKETGVSWFGIATYESQVPGAVAARRTALVQHGRLYDLEAVLSHAGAGLDDGRASAPDLTALLSNWYVHGEALCAAVRRAIDAGVPGRVGALASDTYRLCVPYEPGRIFATASNFYEHAAEMGTKLAPRSESSPYIFMKAETSVTATGTEVVLPPHAERVDWEVELAVVIGRPGRHIAVEQAHEWIAGYTVINDVSARDLNRRTDYPFTHDWFRGKSFDTFAPLGPWFVPRDVIRDPQNLRMTLSVNGEMMQNDTTAGMIFNVAEQIAYLSEILTLKPGDLIATGTPTGVGMGRGVYLKAGDVMVAGIEGIGAIENRVVAQRK</sequence>
<dbReference type="SUPFAM" id="SSF56529">
    <property type="entry name" value="FAH"/>
    <property type="match status" value="1"/>
</dbReference>
<dbReference type="AlphaFoldDB" id="A0A5E4ZLN3"/>
<comment type="cofactor">
    <cofactor evidence="1">
        <name>Mg(2+)</name>
        <dbReference type="ChEBI" id="CHEBI:18420"/>
    </cofactor>
</comment>
<dbReference type="InterPro" id="IPR036663">
    <property type="entry name" value="Fumarylacetoacetase_C_sf"/>
</dbReference>
<evidence type="ECO:0000256" key="4">
    <source>
        <dbReference type="ARBA" id="ARBA00022801"/>
    </source>
</evidence>
<feature type="domain" description="Fumarylacetoacetase-like C-terminal" evidence="5">
    <location>
        <begin position="119"/>
        <end position="330"/>
    </location>
</feature>
<name>A0A5E4ZLN3_9BURK</name>
<accession>A0A5E4ZLN3</accession>
<dbReference type="Gene3D" id="3.90.850.10">
    <property type="entry name" value="Fumarylacetoacetase-like, C-terminal domain"/>
    <property type="match status" value="1"/>
</dbReference>
<organism evidence="6 7">
    <name type="scientific">Pandoraea captiosa</name>
    <dbReference type="NCBI Taxonomy" id="2508302"/>
    <lineage>
        <taxon>Bacteria</taxon>
        <taxon>Pseudomonadati</taxon>
        <taxon>Pseudomonadota</taxon>
        <taxon>Betaproteobacteria</taxon>
        <taxon>Burkholderiales</taxon>
        <taxon>Burkholderiaceae</taxon>
        <taxon>Pandoraea</taxon>
    </lineage>
</organism>
<dbReference type="PANTHER" id="PTHR42796">
    <property type="entry name" value="FUMARYLACETOACETATE HYDROLASE DOMAIN-CONTAINING PROTEIN 2A-RELATED"/>
    <property type="match status" value="1"/>
</dbReference>
<evidence type="ECO:0000313" key="6">
    <source>
        <dbReference type="EMBL" id="VVE61768.1"/>
    </source>
</evidence>
<dbReference type="GO" id="GO:0019752">
    <property type="term" value="P:carboxylic acid metabolic process"/>
    <property type="evidence" value="ECO:0007669"/>
    <property type="project" value="UniProtKB-ARBA"/>
</dbReference>
<dbReference type="InterPro" id="IPR011234">
    <property type="entry name" value="Fumarylacetoacetase-like_C"/>
</dbReference>
<gene>
    <name evidence="6" type="ORF">PCA31118_00743</name>
</gene>
<comment type="similarity">
    <text evidence="2">Belongs to the FAH family.</text>
</comment>
<evidence type="ECO:0000313" key="7">
    <source>
        <dbReference type="Proteomes" id="UP000414136"/>
    </source>
</evidence>
<reference evidence="6 7" key="1">
    <citation type="submission" date="2019-08" db="EMBL/GenBank/DDBJ databases">
        <authorList>
            <person name="Peeters C."/>
        </authorList>
    </citation>
    <scope>NUCLEOTIDE SEQUENCE [LARGE SCALE GENOMIC DNA]</scope>
    <source>
        <strain evidence="6 7">LMG 31118</strain>
    </source>
</reference>
<evidence type="ECO:0000256" key="3">
    <source>
        <dbReference type="ARBA" id="ARBA00022723"/>
    </source>
</evidence>
<keyword evidence="4" id="KW-0378">Hydrolase</keyword>
<evidence type="ECO:0000256" key="2">
    <source>
        <dbReference type="ARBA" id="ARBA00010211"/>
    </source>
</evidence>
<evidence type="ECO:0000256" key="1">
    <source>
        <dbReference type="ARBA" id="ARBA00001946"/>
    </source>
</evidence>
<dbReference type="FunFam" id="3.90.850.10:FF:000002">
    <property type="entry name" value="2-hydroxyhepta-2,4-diene-1,7-dioate isomerase"/>
    <property type="match status" value="1"/>
</dbReference>
<dbReference type="GO" id="GO:0016853">
    <property type="term" value="F:isomerase activity"/>
    <property type="evidence" value="ECO:0007669"/>
    <property type="project" value="UniProtKB-ARBA"/>
</dbReference>
<dbReference type="InterPro" id="IPR051121">
    <property type="entry name" value="FAH"/>
</dbReference>
<dbReference type="Proteomes" id="UP000414136">
    <property type="component" value="Unassembled WGS sequence"/>
</dbReference>
<dbReference type="GO" id="GO:0016787">
    <property type="term" value="F:hydrolase activity"/>
    <property type="evidence" value="ECO:0007669"/>
    <property type="project" value="UniProtKB-KW"/>
</dbReference>
<dbReference type="EMBL" id="CABPSQ010000001">
    <property type="protein sequence ID" value="VVE61768.1"/>
    <property type="molecule type" value="Genomic_DNA"/>
</dbReference>
<dbReference type="PANTHER" id="PTHR42796:SF4">
    <property type="entry name" value="FUMARYLACETOACETATE HYDROLASE DOMAIN-CONTAINING PROTEIN 2A"/>
    <property type="match status" value="1"/>
</dbReference>
<dbReference type="GO" id="GO:0046872">
    <property type="term" value="F:metal ion binding"/>
    <property type="evidence" value="ECO:0007669"/>
    <property type="project" value="UniProtKB-KW"/>
</dbReference>